<evidence type="ECO:0000256" key="2">
    <source>
        <dbReference type="HAMAP-Rule" id="MF_00460"/>
    </source>
</evidence>
<feature type="compositionally biased region" description="Basic and acidic residues" evidence="3">
    <location>
        <begin position="90"/>
        <end position="113"/>
    </location>
</feature>
<feature type="region of interest" description="Disordered" evidence="3">
    <location>
        <begin position="78"/>
        <end position="113"/>
    </location>
</feature>
<sequence length="113" mass="11886">MTDETIRVEVAYAREGAQALLPVQGPEGLTIGDAIERSGITQRFPEIDLTANKVGVFGKVAKLDIALADGDRVEIYPPLIADPKQARKSRAADADAKKSDPKAADAKGDKAGA</sequence>
<reference evidence="4 5" key="1">
    <citation type="journal article" date="2020" name="Microorganisms">
        <title>Osmotic Adaptation and Compatible Solute Biosynthesis of Phototrophic Bacteria as Revealed from Genome Analyses.</title>
        <authorList>
            <person name="Imhoff J.F."/>
            <person name="Rahn T."/>
            <person name="Kunzel S."/>
            <person name="Keller A."/>
            <person name="Neulinger S.C."/>
        </authorList>
    </citation>
    <scope>NUCLEOTIDE SEQUENCE [LARGE SCALE GENOMIC DNA]</scope>
    <source>
        <strain evidence="4 5">DSM 6210</strain>
    </source>
</reference>
<dbReference type="Pfam" id="PF03658">
    <property type="entry name" value="Ub-RnfH"/>
    <property type="match status" value="1"/>
</dbReference>
<gene>
    <name evidence="4" type="ORF">CKO31_04225</name>
</gene>
<keyword evidence="5" id="KW-1185">Reference proteome</keyword>
<dbReference type="PANTHER" id="PTHR37483:SF1">
    <property type="entry name" value="UPF0125 PROTEIN RATB"/>
    <property type="match status" value="1"/>
</dbReference>
<evidence type="ECO:0000256" key="3">
    <source>
        <dbReference type="SAM" id="MobiDB-lite"/>
    </source>
</evidence>
<evidence type="ECO:0000256" key="1">
    <source>
        <dbReference type="ARBA" id="ARBA00010645"/>
    </source>
</evidence>
<dbReference type="PANTHER" id="PTHR37483">
    <property type="entry name" value="UPF0125 PROTEIN RATB"/>
    <property type="match status" value="1"/>
</dbReference>
<dbReference type="Gene3D" id="3.10.20.280">
    <property type="entry name" value="RnfH-like"/>
    <property type="match status" value="1"/>
</dbReference>
<evidence type="ECO:0000313" key="4">
    <source>
        <dbReference type="EMBL" id="MBK1629960.1"/>
    </source>
</evidence>
<dbReference type="InterPro" id="IPR016155">
    <property type="entry name" value="Mopterin_synth/thiamin_S_b"/>
</dbReference>
<accession>A0ABS1CDJ3</accession>
<dbReference type="NCBIfam" id="NF002490">
    <property type="entry name" value="PRK01777.1"/>
    <property type="match status" value="1"/>
</dbReference>
<dbReference type="InterPro" id="IPR005346">
    <property type="entry name" value="RnfH"/>
</dbReference>
<dbReference type="SUPFAM" id="SSF54285">
    <property type="entry name" value="MoaD/ThiS"/>
    <property type="match status" value="1"/>
</dbReference>
<comment type="similarity">
    <text evidence="1 2">Belongs to the UPF0125 (RnfH) family.</text>
</comment>
<organism evidence="4 5">
    <name type="scientific">Thiohalocapsa halophila</name>
    <dbReference type="NCBI Taxonomy" id="69359"/>
    <lineage>
        <taxon>Bacteria</taxon>
        <taxon>Pseudomonadati</taxon>
        <taxon>Pseudomonadota</taxon>
        <taxon>Gammaproteobacteria</taxon>
        <taxon>Chromatiales</taxon>
        <taxon>Chromatiaceae</taxon>
        <taxon>Thiohalocapsa</taxon>
    </lineage>
</organism>
<evidence type="ECO:0000313" key="5">
    <source>
        <dbReference type="Proteomes" id="UP000748752"/>
    </source>
</evidence>
<proteinExistence type="inferred from homology"/>
<name>A0ABS1CDJ3_9GAMM</name>
<dbReference type="HAMAP" id="MF_00460">
    <property type="entry name" value="UPF0125_RnfH"/>
    <property type="match status" value="1"/>
</dbReference>
<dbReference type="RefSeq" id="WP_200234345.1">
    <property type="nucleotide sequence ID" value="NZ_NRRV01000007.1"/>
</dbReference>
<dbReference type="EMBL" id="NRRV01000007">
    <property type="protein sequence ID" value="MBK1629960.1"/>
    <property type="molecule type" value="Genomic_DNA"/>
</dbReference>
<dbReference type="Proteomes" id="UP000748752">
    <property type="component" value="Unassembled WGS sequence"/>
</dbReference>
<protein>
    <recommendedName>
        <fullName evidence="2">UPF0125 protein CKO31_04225</fullName>
    </recommendedName>
</protein>
<dbReference type="InterPro" id="IPR037021">
    <property type="entry name" value="RnfH_sf"/>
</dbReference>
<comment type="caution">
    <text evidence="4">The sequence shown here is derived from an EMBL/GenBank/DDBJ whole genome shotgun (WGS) entry which is preliminary data.</text>
</comment>